<evidence type="ECO:0008006" key="6">
    <source>
        <dbReference type="Google" id="ProtNLM"/>
    </source>
</evidence>
<dbReference type="Proteomes" id="UP000688137">
    <property type="component" value="Unassembled WGS sequence"/>
</dbReference>
<dbReference type="InterPro" id="IPR051685">
    <property type="entry name" value="Ycf3/AcsC/BcsC/TPR_MFPF"/>
</dbReference>
<dbReference type="Pfam" id="PF13181">
    <property type="entry name" value="TPR_8"/>
    <property type="match status" value="2"/>
</dbReference>
<keyword evidence="1" id="KW-0677">Repeat</keyword>
<feature type="repeat" description="TPR" evidence="3">
    <location>
        <begin position="127"/>
        <end position="160"/>
    </location>
</feature>
<reference evidence="4" key="1">
    <citation type="submission" date="2021-01" db="EMBL/GenBank/DDBJ databases">
        <authorList>
            <consortium name="Genoscope - CEA"/>
            <person name="William W."/>
        </authorList>
    </citation>
    <scope>NUCLEOTIDE SEQUENCE</scope>
</reference>
<accession>A0A8S1K9Y1</accession>
<dbReference type="InterPro" id="IPR019734">
    <property type="entry name" value="TPR_rpt"/>
</dbReference>
<keyword evidence="5" id="KW-1185">Reference proteome</keyword>
<dbReference type="OMA" id="HINYCEN"/>
<dbReference type="PROSITE" id="PS50293">
    <property type="entry name" value="TPR_REGION"/>
    <property type="match status" value="1"/>
</dbReference>
<dbReference type="PANTHER" id="PTHR44943">
    <property type="entry name" value="CELLULOSE SYNTHASE OPERON PROTEIN C"/>
    <property type="match status" value="1"/>
</dbReference>
<evidence type="ECO:0000256" key="3">
    <source>
        <dbReference type="PROSITE-ProRule" id="PRU00339"/>
    </source>
</evidence>
<gene>
    <name evidence="4" type="ORF">PPRIM_AZ9-3.1.T0180409</name>
</gene>
<sequence length="204" mass="23729">MSLIEKASASFQQAIVLNPNNESAYFNLANFLHELKQFKDSISYYDQAIKLNPNNSKYYLKKGFSLQDNYQFEKAIACYNQILNLDPDRYTEELLLLNKGASLGAINRYEEQLACYENMIQINPSNDEAYYLKAKTLLHLNGFRKSLEFFEKAIELNPQHVYAKNCRSNVKYKKIDYVLKHLTLFSKSKNSSKKLSSCKSKKKK</sequence>
<name>A0A8S1K9Y1_PARPR</name>
<comment type="caution">
    <text evidence="4">The sequence shown here is derived from an EMBL/GenBank/DDBJ whole genome shotgun (WGS) entry which is preliminary data.</text>
</comment>
<dbReference type="Pfam" id="PF00515">
    <property type="entry name" value="TPR_1"/>
    <property type="match status" value="1"/>
</dbReference>
<protein>
    <recommendedName>
        <fullName evidence="6">Tetratricopeptide repeat protein</fullName>
    </recommendedName>
</protein>
<dbReference type="EMBL" id="CAJJDM010000014">
    <property type="protein sequence ID" value="CAD8051939.1"/>
    <property type="molecule type" value="Genomic_DNA"/>
</dbReference>
<keyword evidence="2 3" id="KW-0802">TPR repeat</keyword>
<organism evidence="4 5">
    <name type="scientific">Paramecium primaurelia</name>
    <dbReference type="NCBI Taxonomy" id="5886"/>
    <lineage>
        <taxon>Eukaryota</taxon>
        <taxon>Sar</taxon>
        <taxon>Alveolata</taxon>
        <taxon>Ciliophora</taxon>
        <taxon>Intramacronucleata</taxon>
        <taxon>Oligohymenophorea</taxon>
        <taxon>Peniculida</taxon>
        <taxon>Parameciidae</taxon>
        <taxon>Paramecium</taxon>
    </lineage>
</organism>
<feature type="repeat" description="TPR" evidence="3">
    <location>
        <begin position="22"/>
        <end position="55"/>
    </location>
</feature>
<dbReference type="PANTHER" id="PTHR44943:SF4">
    <property type="entry name" value="TPR REPEAT-CONTAINING PROTEIN MJ0798"/>
    <property type="match status" value="1"/>
</dbReference>
<evidence type="ECO:0000313" key="5">
    <source>
        <dbReference type="Proteomes" id="UP000688137"/>
    </source>
</evidence>
<evidence type="ECO:0000256" key="1">
    <source>
        <dbReference type="ARBA" id="ARBA00022737"/>
    </source>
</evidence>
<proteinExistence type="predicted"/>
<dbReference type="AlphaFoldDB" id="A0A8S1K9Y1"/>
<feature type="repeat" description="TPR" evidence="3">
    <location>
        <begin position="56"/>
        <end position="89"/>
    </location>
</feature>
<dbReference type="PROSITE" id="PS50005">
    <property type="entry name" value="TPR"/>
    <property type="match status" value="3"/>
</dbReference>
<dbReference type="SMART" id="SM00028">
    <property type="entry name" value="TPR"/>
    <property type="match status" value="4"/>
</dbReference>
<evidence type="ECO:0000256" key="2">
    <source>
        <dbReference type="ARBA" id="ARBA00022803"/>
    </source>
</evidence>
<evidence type="ECO:0000313" key="4">
    <source>
        <dbReference type="EMBL" id="CAD8051939.1"/>
    </source>
</evidence>